<evidence type="ECO:0000313" key="1">
    <source>
        <dbReference type="EMBL" id="JAH10989.1"/>
    </source>
</evidence>
<dbReference type="AlphaFoldDB" id="A0A0E9Q2L6"/>
<organism evidence="1">
    <name type="scientific">Anguilla anguilla</name>
    <name type="common">European freshwater eel</name>
    <name type="synonym">Muraena anguilla</name>
    <dbReference type="NCBI Taxonomy" id="7936"/>
    <lineage>
        <taxon>Eukaryota</taxon>
        <taxon>Metazoa</taxon>
        <taxon>Chordata</taxon>
        <taxon>Craniata</taxon>
        <taxon>Vertebrata</taxon>
        <taxon>Euteleostomi</taxon>
        <taxon>Actinopterygii</taxon>
        <taxon>Neopterygii</taxon>
        <taxon>Teleostei</taxon>
        <taxon>Anguilliformes</taxon>
        <taxon>Anguillidae</taxon>
        <taxon>Anguilla</taxon>
    </lineage>
</organism>
<reference evidence="1" key="1">
    <citation type="submission" date="2014-11" db="EMBL/GenBank/DDBJ databases">
        <authorList>
            <person name="Amaro Gonzalez C."/>
        </authorList>
    </citation>
    <scope>NUCLEOTIDE SEQUENCE</scope>
</reference>
<reference evidence="1" key="2">
    <citation type="journal article" date="2015" name="Fish Shellfish Immunol.">
        <title>Early steps in the European eel (Anguilla anguilla)-Vibrio vulnificus interaction in the gills: Role of the RtxA13 toxin.</title>
        <authorList>
            <person name="Callol A."/>
            <person name="Pajuelo D."/>
            <person name="Ebbesson L."/>
            <person name="Teles M."/>
            <person name="MacKenzie S."/>
            <person name="Amaro C."/>
        </authorList>
    </citation>
    <scope>NUCLEOTIDE SEQUENCE</scope>
</reference>
<protein>
    <submittedName>
        <fullName evidence="1">Uncharacterized protein</fullName>
    </submittedName>
</protein>
<dbReference type="EMBL" id="GBXM01097588">
    <property type="protein sequence ID" value="JAH10989.1"/>
    <property type="molecule type" value="Transcribed_RNA"/>
</dbReference>
<proteinExistence type="predicted"/>
<accession>A0A0E9Q2L6</accession>
<sequence>MTYRQCFVCMSKLSYFV</sequence>
<name>A0A0E9Q2L6_ANGAN</name>